<dbReference type="AlphaFoldDB" id="A0AAV5VEQ2"/>
<dbReference type="Gene3D" id="2.60.120.290">
    <property type="entry name" value="Spermadhesin, CUB domain"/>
    <property type="match status" value="1"/>
</dbReference>
<protein>
    <recommendedName>
        <fullName evidence="3">C-type lectin domain-containing protein</fullName>
    </recommendedName>
</protein>
<dbReference type="SUPFAM" id="SSF56436">
    <property type="entry name" value="C-type lectin-like"/>
    <property type="match status" value="2"/>
</dbReference>
<sequence>MRIIATVCLSFFLLFSSTNGTPCPNGYTQFNGGDCFKTVRFMAFPETANQAEMACGDGGLLASIHNKEENDMVPKMACTDYPPETVFEKILGLRCWGKDCEWDDGSEVDYINFFPGYELMDDGVQRCFDLNDNGGHWYPRNDHCSSQKGCWLCRVKAKTFDCLDGETEYKGGCVSVHSTPVNQTTAESSCPDGGHLVSVHSGDENAFYQRLASSSGISGSFYLGGFSTDGEEWIDQTHFNFWNFAKNFPNSVFGDCIQMMLSTEFGNQGQWTNIDCLTKLPYLCFRDGRTPTIPTTTTKLPTTTVQKPLANPKCDPIQTFEHSGVVYSPNYPFSIPAKQTCEYLLGTDRGTQASVKFSSYNCTSGTKLSLFDSLDSTEPFATFTFTPPSSSRVYSATSNVLKMSFEASYPVGNGWQADFFGL</sequence>
<accession>A0AAV5VEQ2</accession>
<name>A0AAV5VEQ2_9BILA</name>
<dbReference type="EMBL" id="BTSY01000002">
    <property type="protein sequence ID" value="GMT16934.1"/>
    <property type="molecule type" value="Genomic_DNA"/>
</dbReference>
<dbReference type="CDD" id="cd00037">
    <property type="entry name" value="CLECT"/>
    <property type="match status" value="2"/>
</dbReference>
<dbReference type="Proteomes" id="UP001432322">
    <property type="component" value="Unassembled WGS sequence"/>
</dbReference>
<evidence type="ECO:0000256" key="1">
    <source>
        <dbReference type="ARBA" id="ARBA00023157"/>
    </source>
</evidence>
<feature type="domain" description="C-type lectin" evidence="3">
    <location>
        <begin position="31"/>
        <end position="137"/>
    </location>
</feature>
<dbReference type="Gene3D" id="3.10.100.10">
    <property type="entry name" value="Mannose-Binding Protein A, subunit A"/>
    <property type="match status" value="2"/>
</dbReference>
<reference evidence="4" key="1">
    <citation type="submission" date="2023-10" db="EMBL/GenBank/DDBJ databases">
        <title>Genome assembly of Pristionchus species.</title>
        <authorList>
            <person name="Yoshida K."/>
            <person name="Sommer R.J."/>
        </authorList>
    </citation>
    <scope>NUCLEOTIDE SEQUENCE</scope>
    <source>
        <strain evidence="4">RS5133</strain>
    </source>
</reference>
<evidence type="ECO:0000313" key="4">
    <source>
        <dbReference type="EMBL" id="GMT16934.1"/>
    </source>
</evidence>
<dbReference type="PANTHER" id="PTHR22991">
    <property type="entry name" value="PROTEIN CBG13490"/>
    <property type="match status" value="1"/>
</dbReference>
<evidence type="ECO:0000256" key="2">
    <source>
        <dbReference type="SAM" id="SignalP"/>
    </source>
</evidence>
<dbReference type="InterPro" id="IPR001304">
    <property type="entry name" value="C-type_lectin-like"/>
</dbReference>
<gene>
    <name evidence="4" type="ORF">PFISCL1PPCAC_8231</name>
</gene>
<keyword evidence="2" id="KW-0732">Signal</keyword>
<evidence type="ECO:0000313" key="5">
    <source>
        <dbReference type="Proteomes" id="UP001432322"/>
    </source>
</evidence>
<evidence type="ECO:0000259" key="3">
    <source>
        <dbReference type="PROSITE" id="PS50041"/>
    </source>
</evidence>
<dbReference type="PROSITE" id="PS50041">
    <property type="entry name" value="C_TYPE_LECTIN_2"/>
    <property type="match status" value="2"/>
</dbReference>
<keyword evidence="5" id="KW-1185">Reference proteome</keyword>
<organism evidence="4 5">
    <name type="scientific">Pristionchus fissidentatus</name>
    <dbReference type="NCBI Taxonomy" id="1538716"/>
    <lineage>
        <taxon>Eukaryota</taxon>
        <taxon>Metazoa</taxon>
        <taxon>Ecdysozoa</taxon>
        <taxon>Nematoda</taxon>
        <taxon>Chromadorea</taxon>
        <taxon>Rhabditida</taxon>
        <taxon>Rhabditina</taxon>
        <taxon>Diplogasteromorpha</taxon>
        <taxon>Diplogasteroidea</taxon>
        <taxon>Neodiplogasteridae</taxon>
        <taxon>Pristionchus</taxon>
    </lineage>
</organism>
<feature type="domain" description="C-type lectin" evidence="3">
    <location>
        <begin position="169"/>
        <end position="285"/>
    </location>
</feature>
<proteinExistence type="predicted"/>
<dbReference type="Pfam" id="PF00059">
    <property type="entry name" value="Lectin_C"/>
    <property type="match status" value="1"/>
</dbReference>
<dbReference type="PANTHER" id="PTHR22991:SF41">
    <property type="entry name" value="CUB DOMAIN-CONTAINING PROTEIN-RELATED"/>
    <property type="match status" value="1"/>
</dbReference>
<dbReference type="InterPro" id="IPR000859">
    <property type="entry name" value="CUB_dom"/>
</dbReference>
<dbReference type="InterPro" id="IPR016187">
    <property type="entry name" value="CTDL_fold"/>
</dbReference>
<dbReference type="SUPFAM" id="SSF49854">
    <property type="entry name" value="Spermadhesin, CUB domain"/>
    <property type="match status" value="1"/>
</dbReference>
<dbReference type="InterPro" id="IPR050976">
    <property type="entry name" value="Snaclec"/>
</dbReference>
<dbReference type="InterPro" id="IPR016186">
    <property type="entry name" value="C-type_lectin-like/link_sf"/>
</dbReference>
<comment type="caution">
    <text evidence="4">The sequence shown here is derived from an EMBL/GenBank/DDBJ whole genome shotgun (WGS) entry which is preliminary data.</text>
</comment>
<keyword evidence="1" id="KW-1015">Disulfide bond</keyword>
<dbReference type="Pfam" id="PF00431">
    <property type="entry name" value="CUB"/>
    <property type="match status" value="1"/>
</dbReference>
<dbReference type="InterPro" id="IPR035914">
    <property type="entry name" value="Sperma_CUB_dom_sf"/>
</dbReference>
<dbReference type="SMART" id="SM00034">
    <property type="entry name" value="CLECT"/>
    <property type="match status" value="2"/>
</dbReference>
<feature type="signal peptide" evidence="2">
    <location>
        <begin position="1"/>
        <end position="20"/>
    </location>
</feature>
<feature type="chain" id="PRO_5043394625" description="C-type lectin domain-containing protein" evidence="2">
    <location>
        <begin position="21"/>
        <end position="422"/>
    </location>
</feature>